<keyword evidence="2" id="KW-1185">Reference proteome</keyword>
<protein>
    <submittedName>
        <fullName evidence="1">Uncharacterized protein</fullName>
    </submittedName>
</protein>
<sequence length="120" mass="13489">MHEPHEHICFTTACRNHQQDKSSPSNRCPIDSGWKSWGMRSSRRCRHIFWPSSAEMVHSSEQPANACRLTTSGDGDEVRCRVKATTLIICTENQLGCRKEVTNNPVTMSPNSADFTSHSV</sequence>
<organism evidence="1 2">
    <name type="scientific">Scleroderma citrinum Foug A</name>
    <dbReference type="NCBI Taxonomy" id="1036808"/>
    <lineage>
        <taxon>Eukaryota</taxon>
        <taxon>Fungi</taxon>
        <taxon>Dikarya</taxon>
        <taxon>Basidiomycota</taxon>
        <taxon>Agaricomycotina</taxon>
        <taxon>Agaricomycetes</taxon>
        <taxon>Agaricomycetidae</taxon>
        <taxon>Boletales</taxon>
        <taxon>Sclerodermatineae</taxon>
        <taxon>Sclerodermataceae</taxon>
        <taxon>Scleroderma</taxon>
    </lineage>
</organism>
<dbReference type="Proteomes" id="UP000053989">
    <property type="component" value="Unassembled WGS sequence"/>
</dbReference>
<proteinExistence type="predicted"/>
<name>A0A0C3DJB1_9AGAM</name>
<reference evidence="2" key="2">
    <citation type="submission" date="2015-01" db="EMBL/GenBank/DDBJ databases">
        <title>Evolutionary Origins and Diversification of the Mycorrhizal Mutualists.</title>
        <authorList>
            <consortium name="DOE Joint Genome Institute"/>
            <consortium name="Mycorrhizal Genomics Consortium"/>
            <person name="Kohler A."/>
            <person name="Kuo A."/>
            <person name="Nagy L.G."/>
            <person name="Floudas D."/>
            <person name="Copeland A."/>
            <person name="Barry K.W."/>
            <person name="Cichocki N."/>
            <person name="Veneault-Fourrey C."/>
            <person name="LaButti K."/>
            <person name="Lindquist E.A."/>
            <person name="Lipzen A."/>
            <person name="Lundell T."/>
            <person name="Morin E."/>
            <person name="Murat C."/>
            <person name="Riley R."/>
            <person name="Ohm R."/>
            <person name="Sun H."/>
            <person name="Tunlid A."/>
            <person name="Henrissat B."/>
            <person name="Grigoriev I.V."/>
            <person name="Hibbett D.S."/>
            <person name="Martin F."/>
        </authorList>
    </citation>
    <scope>NUCLEOTIDE SEQUENCE [LARGE SCALE GENOMIC DNA]</scope>
    <source>
        <strain evidence="2">Foug A</strain>
    </source>
</reference>
<dbReference type="EMBL" id="KN822058">
    <property type="protein sequence ID" value="KIM60780.1"/>
    <property type="molecule type" value="Genomic_DNA"/>
</dbReference>
<accession>A0A0C3DJB1</accession>
<reference evidence="1 2" key="1">
    <citation type="submission" date="2014-04" db="EMBL/GenBank/DDBJ databases">
        <authorList>
            <consortium name="DOE Joint Genome Institute"/>
            <person name="Kuo A."/>
            <person name="Kohler A."/>
            <person name="Nagy L.G."/>
            <person name="Floudas D."/>
            <person name="Copeland A."/>
            <person name="Barry K.W."/>
            <person name="Cichocki N."/>
            <person name="Veneault-Fourrey C."/>
            <person name="LaButti K."/>
            <person name="Lindquist E.A."/>
            <person name="Lipzen A."/>
            <person name="Lundell T."/>
            <person name="Morin E."/>
            <person name="Murat C."/>
            <person name="Sun H."/>
            <person name="Tunlid A."/>
            <person name="Henrissat B."/>
            <person name="Grigoriev I.V."/>
            <person name="Hibbett D.S."/>
            <person name="Martin F."/>
            <person name="Nordberg H.P."/>
            <person name="Cantor M.N."/>
            <person name="Hua S.X."/>
        </authorList>
    </citation>
    <scope>NUCLEOTIDE SEQUENCE [LARGE SCALE GENOMIC DNA]</scope>
    <source>
        <strain evidence="1 2">Foug A</strain>
    </source>
</reference>
<dbReference type="HOGENOM" id="CLU_2051034_0_0_1"/>
<dbReference type="InParanoid" id="A0A0C3DJB1"/>
<evidence type="ECO:0000313" key="2">
    <source>
        <dbReference type="Proteomes" id="UP000053989"/>
    </source>
</evidence>
<dbReference type="AlphaFoldDB" id="A0A0C3DJB1"/>
<gene>
    <name evidence="1" type="ORF">SCLCIDRAFT_1216485</name>
</gene>
<evidence type="ECO:0000313" key="1">
    <source>
        <dbReference type="EMBL" id="KIM60780.1"/>
    </source>
</evidence>